<protein>
    <submittedName>
        <fullName evidence="2">Uncharacterized protein</fullName>
    </submittedName>
</protein>
<accession>A0A1Y1Z430</accession>
<sequence>MTNKNISGEVVTTSLSSDGRSPQQGEFSDDNKDNMSSFYQDLNEEKNVFNNNVYNLNKYYRNRYSNNENNILEKESMKINSSADFLNNKFNINDMDDKAYAENNTSYDYIEKTHSSTDIHNYYSQSNSSKNSDNISKSIKNSKNIKEKNKDIINNNDNNKENESESKSKSENDNENENRIKNIISFYNKNSSDRMKKYTSRNTEEYENEIHDIKNFLEEQNETINADISKYFNDDADYSNISSFAPSIHSTYISSSAKEDKSLSLTSEKGQLLKEMKPQTNLEEVDILKDKSKSSKKNSKIGTTFSDYYNTQRLKDYYEYDSDDDDDNDNNQKTLSSKKESIIEEKKNINNGKVNNIENENEYPKTEEITEVVSEIYNNESSLEKLSSEITYSITEEKTEVVNNKLNNKNYYGSMENNNKLNINDQISNINLYKIQNEIQIQNDQTKTNALSNKDIHNNSSFIEIKKEVSIPLYNSSYNSSTTFSNTSTSSISYNSHDKHESLLNKDKSNYLSSSELANINKNKILINQKKSPDENEKKINNINNINNIIKNDKTNYENMITSKGKINFDYDPFKKINPNSNSNNYSICSSIDTKNDHNNTNSNNFDNKNVNTTNPIYNSSNKIYHDNNDSHKNNNPIYNSSNKIYHDNNDSHKNNNPIYNSSNKIYHDNNNSHKNSNNNSINYTTIDFNNPLSYISYPNYPIQLNNSNNNNGVNHHESFQNILRHFQKNCNINDKEAFADLRKQYGPSHRPNSYYFNQSNNGKGNITFNEILERFKKNCDEIEKTKVNSSSNITSSKSTPYSSSNTNLIQTNSKNISISHSAKEATMASTKI</sequence>
<dbReference type="EMBL" id="MCOG01000455">
    <property type="protein sequence ID" value="ORY05042.1"/>
    <property type="molecule type" value="Genomic_DNA"/>
</dbReference>
<feature type="compositionally biased region" description="Low complexity" evidence="1">
    <location>
        <begin position="126"/>
        <end position="142"/>
    </location>
</feature>
<reference evidence="2 3" key="1">
    <citation type="submission" date="2016-08" db="EMBL/GenBank/DDBJ databases">
        <title>A Parts List for Fungal Cellulosomes Revealed by Comparative Genomics.</title>
        <authorList>
            <consortium name="DOE Joint Genome Institute"/>
            <person name="Haitjema C.H."/>
            <person name="Gilmore S.P."/>
            <person name="Henske J.K."/>
            <person name="Solomon K.V."/>
            <person name="De Groot R."/>
            <person name="Kuo A."/>
            <person name="Mondo S.J."/>
            <person name="Salamov A.A."/>
            <person name="Labutti K."/>
            <person name="Zhao Z."/>
            <person name="Chiniquy J."/>
            <person name="Barry K."/>
            <person name="Brewer H.M."/>
            <person name="Purvine S.O."/>
            <person name="Wright A.T."/>
            <person name="Boxma B."/>
            <person name="Van Alen T."/>
            <person name="Hackstein J.H."/>
            <person name="Baker S.E."/>
            <person name="Grigoriev I.V."/>
            <person name="O'Malley M.A."/>
        </authorList>
    </citation>
    <scope>NUCLEOTIDE SEQUENCE [LARGE SCALE GENOMIC DNA]</scope>
    <source>
        <strain evidence="2 3">G1</strain>
    </source>
</reference>
<feature type="compositionally biased region" description="Basic and acidic residues" evidence="1">
    <location>
        <begin position="645"/>
        <end position="654"/>
    </location>
</feature>
<evidence type="ECO:0000313" key="2">
    <source>
        <dbReference type="EMBL" id="ORY05042.1"/>
    </source>
</evidence>
<feature type="compositionally biased region" description="Polar residues" evidence="1">
    <location>
        <begin position="1"/>
        <end position="26"/>
    </location>
</feature>
<feature type="region of interest" description="Disordered" evidence="1">
    <location>
        <begin position="121"/>
        <end position="177"/>
    </location>
</feature>
<feature type="compositionally biased region" description="Polar residues" evidence="1">
    <location>
        <begin position="634"/>
        <end position="644"/>
    </location>
</feature>
<dbReference type="Proteomes" id="UP000193920">
    <property type="component" value="Unassembled WGS sequence"/>
</dbReference>
<keyword evidence="3" id="KW-1185">Reference proteome</keyword>
<organism evidence="2 3">
    <name type="scientific">Neocallimastix californiae</name>
    <dbReference type="NCBI Taxonomy" id="1754190"/>
    <lineage>
        <taxon>Eukaryota</taxon>
        <taxon>Fungi</taxon>
        <taxon>Fungi incertae sedis</taxon>
        <taxon>Chytridiomycota</taxon>
        <taxon>Chytridiomycota incertae sedis</taxon>
        <taxon>Neocallimastigomycetes</taxon>
        <taxon>Neocallimastigales</taxon>
        <taxon>Neocallimastigaceae</taxon>
        <taxon>Neocallimastix</taxon>
    </lineage>
</organism>
<proteinExistence type="predicted"/>
<evidence type="ECO:0000313" key="3">
    <source>
        <dbReference type="Proteomes" id="UP000193920"/>
    </source>
</evidence>
<feature type="region of interest" description="Disordered" evidence="1">
    <location>
        <begin position="625"/>
        <end position="679"/>
    </location>
</feature>
<feature type="region of interest" description="Disordered" evidence="1">
    <location>
        <begin position="788"/>
        <end position="808"/>
    </location>
</feature>
<feature type="compositionally biased region" description="Basic and acidic residues" evidence="1">
    <location>
        <begin position="158"/>
        <end position="177"/>
    </location>
</feature>
<evidence type="ECO:0000256" key="1">
    <source>
        <dbReference type="SAM" id="MobiDB-lite"/>
    </source>
</evidence>
<gene>
    <name evidence="2" type="ORF">LY90DRAFT_709282</name>
</gene>
<name>A0A1Y1Z430_9FUNG</name>
<comment type="caution">
    <text evidence="2">The sequence shown here is derived from an EMBL/GenBank/DDBJ whole genome shotgun (WGS) entry which is preliminary data.</text>
</comment>
<feature type="region of interest" description="Disordered" evidence="1">
    <location>
        <begin position="1"/>
        <end position="36"/>
    </location>
</feature>
<feature type="compositionally biased region" description="Polar residues" evidence="1">
    <location>
        <begin position="655"/>
        <end position="665"/>
    </location>
</feature>
<dbReference type="AlphaFoldDB" id="A0A1Y1Z430"/>